<keyword evidence="4" id="KW-0732">Signal</keyword>
<evidence type="ECO:0000313" key="6">
    <source>
        <dbReference type="EMBL" id="KAK1762068.1"/>
    </source>
</evidence>
<feature type="signal peptide" evidence="4">
    <location>
        <begin position="1"/>
        <end position="21"/>
    </location>
</feature>
<dbReference type="Pfam" id="PF00890">
    <property type="entry name" value="FAD_binding_2"/>
    <property type="match status" value="1"/>
</dbReference>
<dbReference type="PANTHER" id="PTHR43400">
    <property type="entry name" value="FUMARATE REDUCTASE"/>
    <property type="match status" value="1"/>
</dbReference>
<dbReference type="RefSeq" id="XP_060278281.1">
    <property type="nucleotide sequence ID" value="XM_060432143.1"/>
</dbReference>
<name>A0AAJ0BPG6_9PEZI</name>
<organism evidence="6 7">
    <name type="scientific">Phialemonium atrogriseum</name>
    <dbReference type="NCBI Taxonomy" id="1093897"/>
    <lineage>
        <taxon>Eukaryota</taxon>
        <taxon>Fungi</taxon>
        <taxon>Dikarya</taxon>
        <taxon>Ascomycota</taxon>
        <taxon>Pezizomycotina</taxon>
        <taxon>Sordariomycetes</taxon>
        <taxon>Sordariomycetidae</taxon>
        <taxon>Cephalothecales</taxon>
        <taxon>Cephalothecaceae</taxon>
        <taxon>Phialemonium</taxon>
    </lineage>
</organism>
<evidence type="ECO:0000259" key="5">
    <source>
        <dbReference type="Pfam" id="PF00890"/>
    </source>
</evidence>
<feature type="compositionally biased region" description="Low complexity" evidence="3">
    <location>
        <begin position="119"/>
        <end position="129"/>
    </location>
</feature>
<feature type="region of interest" description="Disordered" evidence="3">
    <location>
        <begin position="29"/>
        <end position="58"/>
    </location>
</feature>
<feature type="domain" description="FAD-dependent oxidoreductase 2 FAD-binding" evidence="5">
    <location>
        <begin position="67"/>
        <end position="571"/>
    </location>
</feature>
<dbReference type="InterPro" id="IPR027477">
    <property type="entry name" value="Succ_DH/fumarate_Rdtase_cat_sf"/>
</dbReference>
<comment type="caution">
    <text evidence="6">The sequence shown here is derived from an EMBL/GenBank/DDBJ whole genome shotgun (WGS) entry which is preliminary data.</text>
</comment>
<sequence>MTSRRRIFLFLLVTALVPITAVLYHRLTSTPASTSPPPQAPLPPATAPAMPPTPHALSGAAAQQSPVIVVGAGLAGLCASHAALRAGAPAVRLLERAARPGGNSIKASSGINGAPTRWQAKQQQQQRQQGQKKKGVGEGEGEKDTYFFADTIRSAGSRLSAAPAAARADREALIARLTGSSAAAVEFLADDVGVDLSVVARLGGHSFARTHRGAGKTPPGAAIVLAMLERLRDDPRFELMTGCEVTRLLLLRPPPPEEVGSIAGQTAVTGVEFTVNTTAPPQLGADGDGGSESGPRTLSGPVVFATGGFAGDTHGLLAAHRPDLTGLPSTNDARPGAHGLLASAGARLVDMDAVQIHPTGFVDPAAPGAPVKFLAAEMLRGVGGVLLRGGRRFVDEMQTREVVSRAVMEGPLAMGDGNAGTAALRQWDVRLVLDSGACEAAGAHVGFYLFKGLMEKKRVGDLDETTRETLRGYAKVVRGEMDDEFGRTTFGHWTLGTNGEEEDVDSQEVCIGRVTPITHFTMGGAAINEKAQVLASDFGQSSGQKPIPGLWAAGEITGGIHGDNRLGGSSLLECVVYGLIAGEEAAKSLSKK</sequence>
<dbReference type="InterPro" id="IPR050315">
    <property type="entry name" value="FAD-oxidoreductase_2"/>
</dbReference>
<accession>A0AAJ0BPG6</accession>
<keyword evidence="2" id="KW-0560">Oxidoreductase</keyword>
<dbReference type="Proteomes" id="UP001244011">
    <property type="component" value="Unassembled WGS sequence"/>
</dbReference>
<dbReference type="Gene3D" id="3.50.50.60">
    <property type="entry name" value="FAD/NAD(P)-binding domain"/>
    <property type="match status" value="1"/>
</dbReference>
<dbReference type="SUPFAM" id="SSF56425">
    <property type="entry name" value="Succinate dehydrogenase/fumarate reductase flavoprotein, catalytic domain"/>
    <property type="match status" value="1"/>
</dbReference>
<evidence type="ECO:0000256" key="3">
    <source>
        <dbReference type="SAM" id="MobiDB-lite"/>
    </source>
</evidence>
<evidence type="ECO:0000256" key="2">
    <source>
        <dbReference type="ARBA" id="ARBA00023002"/>
    </source>
</evidence>
<gene>
    <name evidence="6" type="ORF">QBC33DRAFT_602139</name>
</gene>
<feature type="compositionally biased region" description="Pro residues" evidence="3">
    <location>
        <begin position="34"/>
        <end position="54"/>
    </location>
</feature>
<dbReference type="SUPFAM" id="SSF51905">
    <property type="entry name" value="FAD/NAD(P)-binding domain"/>
    <property type="match status" value="1"/>
</dbReference>
<proteinExistence type="predicted"/>
<dbReference type="AlphaFoldDB" id="A0AAJ0BPG6"/>
<dbReference type="PANTHER" id="PTHR43400:SF12">
    <property type="entry name" value="FUMARATE REDUCTASE"/>
    <property type="match status" value="1"/>
</dbReference>
<feature type="chain" id="PRO_5042549281" evidence="4">
    <location>
        <begin position="22"/>
        <end position="592"/>
    </location>
</feature>
<reference evidence="6" key="1">
    <citation type="submission" date="2023-06" db="EMBL/GenBank/DDBJ databases">
        <title>Genome-scale phylogeny and comparative genomics of the fungal order Sordariales.</title>
        <authorList>
            <consortium name="Lawrence Berkeley National Laboratory"/>
            <person name="Hensen N."/>
            <person name="Bonometti L."/>
            <person name="Westerberg I."/>
            <person name="Brannstrom I.O."/>
            <person name="Guillou S."/>
            <person name="Cros-Aarteil S."/>
            <person name="Calhoun S."/>
            <person name="Haridas S."/>
            <person name="Kuo A."/>
            <person name="Mondo S."/>
            <person name="Pangilinan J."/>
            <person name="Riley R."/>
            <person name="Labutti K."/>
            <person name="Andreopoulos B."/>
            <person name="Lipzen A."/>
            <person name="Chen C."/>
            <person name="Yanf M."/>
            <person name="Daum C."/>
            <person name="Ng V."/>
            <person name="Clum A."/>
            <person name="Steindorff A."/>
            <person name="Ohm R."/>
            <person name="Martin F."/>
            <person name="Silar P."/>
            <person name="Natvig D."/>
            <person name="Lalanne C."/>
            <person name="Gautier V."/>
            <person name="Ament-Velasquez S.L."/>
            <person name="Kruys A."/>
            <person name="Hutchinson M.I."/>
            <person name="Powell A.J."/>
            <person name="Barry K."/>
            <person name="Miller A.N."/>
            <person name="Grigoriev I.V."/>
            <person name="Debuchy R."/>
            <person name="Gladieux P."/>
            <person name="Thoren M.H."/>
            <person name="Johannesson H."/>
        </authorList>
    </citation>
    <scope>NUCLEOTIDE SEQUENCE</scope>
    <source>
        <strain evidence="6">8032-3</strain>
    </source>
</reference>
<evidence type="ECO:0000256" key="4">
    <source>
        <dbReference type="SAM" id="SignalP"/>
    </source>
</evidence>
<dbReference type="Gene3D" id="3.90.700.10">
    <property type="entry name" value="Succinate dehydrogenase/fumarate reductase flavoprotein, catalytic domain"/>
    <property type="match status" value="1"/>
</dbReference>
<dbReference type="InterPro" id="IPR036188">
    <property type="entry name" value="FAD/NAD-bd_sf"/>
</dbReference>
<dbReference type="GeneID" id="85315330"/>
<evidence type="ECO:0000256" key="1">
    <source>
        <dbReference type="ARBA" id="ARBA00022630"/>
    </source>
</evidence>
<dbReference type="GO" id="GO:0016491">
    <property type="term" value="F:oxidoreductase activity"/>
    <property type="evidence" value="ECO:0007669"/>
    <property type="project" value="UniProtKB-KW"/>
</dbReference>
<dbReference type="EMBL" id="MU839043">
    <property type="protein sequence ID" value="KAK1762068.1"/>
    <property type="molecule type" value="Genomic_DNA"/>
</dbReference>
<keyword evidence="1" id="KW-0285">Flavoprotein</keyword>
<keyword evidence="7" id="KW-1185">Reference proteome</keyword>
<dbReference type="InterPro" id="IPR003953">
    <property type="entry name" value="FAD-dep_OxRdtase_2_FAD-bd"/>
</dbReference>
<evidence type="ECO:0000313" key="7">
    <source>
        <dbReference type="Proteomes" id="UP001244011"/>
    </source>
</evidence>
<protein>
    <submittedName>
        <fullName evidence="6">FAD binding domain-containing protein</fullName>
    </submittedName>
</protein>
<feature type="region of interest" description="Disordered" evidence="3">
    <location>
        <begin position="102"/>
        <end position="141"/>
    </location>
</feature>